<dbReference type="GO" id="GO:0005886">
    <property type="term" value="C:plasma membrane"/>
    <property type="evidence" value="ECO:0007669"/>
    <property type="project" value="UniProtKB-SubCell"/>
</dbReference>
<dbReference type="PANTHER" id="PTHR24221">
    <property type="entry name" value="ATP-BINDING CASSETTE SUB-FAMILY B"/>
    <property type="match status" value="1"/>
</dbReference>
<dbReference type="InterPro" id="IPR039421">
    <property type="entry name" value="Type_1_exporter"/>
</dbReference>
<dbReference type="InterPro" id="IPR003439">
    <property type="entry name" value="ABC_transporter-like_ATP-bd"/>
</dbReference>
<keyword evidence="12" id="KW-1185">Reference proteome</keyword>
<dbReference type="InterPro" id="IPR003593">
    <property type="entry name" value="AAA+_ATPase"/>
</dbReference>
<evidence type="ECO:0000256" key="7">
    <source>
        <dbReference type="SAM" id="MobiDB-lite"/>
    </source>
</evidence>
<dbReference type="PANTHER" id="PTHR24221:SF654">
    <property type="entry name" value="ATP-BINDING CASSETTE SUB-FAMILY B MEMBER 6"/>
    <property type="match status" value="1"/>
</dbReference>
<dbReference type="Proteomes" id="UP000325563">
    <property type="component" value="Chromosome"/>
</dbReference>
<dbReference type="PROSITE" id="PS50893">
    <property type="entry name" value="ABC_TRANSPORTER_2"/>
    <property type="match status" value="1"/>
</dbReference>
<dbReference type="KEGG" id="svn:CP980_00210"/>
<feature type="domain" description="ABC transporter" evidence="9">
    <location>
        <begin position="364"/>
        <end position="594"/>
    </location>
</feature>
<feature type="transmembrane region" description="Helical" evidence="8">
    <location>
        <begin position="149"/>
        <end position="182"/>
    </location>
</feature>
<evidence type="ECO:0000313" key="12">
    <source>
        <dbReference type="Proteomes" id="UP000325563"/>
    </source>
</evidence>
<comment type="subcellular location">
    <subcellularLocation>
        <location evidence="1">Cell membrane</location>
        <topology evidence="1">Multi-pass membrane protein</topology>
    </subcellularLocation>
</comment>
<gene>
    <name evidence="11" type="ORF">CP980_00210</name>
</gene>
<evidence type="ECO:0000256" key="6">
    <source>
        <dbReference type="ARBA" id="ARBA00023136"/>
    </source>
</evidence>
<name>A0A5J6J7Y1_STRVI</name>
<evidence type="ECO:0000256" key="3">
    <source>
        <dbReference type="ARBA" id="ARBA00022741"/>
    </source>
</evidence>
<dbReference type="SUPFAM" id="SSF52540">
    <property type="entry name" value="P-loop containing nucleoside triphosphate hydrolases"/>
    <property type="match status" value="1"/>
</dbReference>
<dbReference type="InterPro" id="IPR011527">
    <property type="entry name" value="ABC1_TM_dom"/>
</dbReference>
<dbReference type="Gene3D" id="3.40.50.300">
    <property type="entry name" value="P-loop containing nucleotide triphosphate hydrolases"/>
    <property type="match status" value="1"/>
</dbReference>
<feature type="domain" description="ABC transmembrane type-1" evidence="10">
    <location>
        <begin position="33"/>
        <end position="289"/>
    </location>
</feature>
<proteinExistence type="predicted"/>
<evidence type="ECO:0000256" key="2">
    <source>
        <dbReference type="ARBA" id="ARBA00022692"/>
    </source>
</evidence>
<evidence type="ECO:0000256" key="8">
    <source>
        <dbReference type="SAM" id="Phobius"/>
    </source>
</evidence>
<evidence type="ECO:0000256" key="4">
    <source>
        <dbReference type="ARBA" id="ARBA00022840"/>
    </source>
</evidence>
<dbReference type="SUPFAM" id="SSF90123">
    <property type="entry name" value="ABC transporter transmembrane region"/>
    <property type="match status" value="1"/>
</dbReference>
<feature type="region of interest" description="Disordered" evidence="7">
    <location>
        <begin position="329"/>
        <end position="355"/>
    </location>
</feature>
<dbReference type="EMBL" id="CP023692">
    <property type="protein sequence ID" value="QEV43716.1"/>
    <property type="molecule type" value="Genomic_DNA"/>
</dbReference>
<feature type="transmembrane region" description="Helical" evidence="8">
    <location>
        <begin position="246"/>
        <end position="268"/>
    </location>
</feature>
<dbReference type="GO" id="GO:0140359">
    <property type="term" value="F:ABC-type transporter activity"/>
    <property type="evidence" value="ECO:0007669"/>
    <property type="project" value="InterPro"/>
</dbReference>
<keyword evidence="3" id="KW-0547">Nucleotide-binding</keyword>
<dbReference type="SMART" id="SM00382">
    <property type="entry name" value="AAA"/>
    <property type="match status" value="1"/>
</dbReference>
<dbReference type="GO" id="GO:0005524">
    <property type="term" value="F:ATP binding"/>
    <property type="evidence" value="ECO:0007669"/>
    <property type="project" value="UniProtKB-KW"/>
</dbReference>
<reference evidence="11 12" key="1">
    <citation type="submission" date="2017-09" db="EMBL/GenBank/DDBJ databases">
        <authorList>
            <person name="Lee N."/>
            <person name="Cho B.-K."/>
        </authorList>
    </citation>
    <scope>NUCLEOTIDE SEQUENCE [LARGE SCALE GENOMIC DNA]</scope>
    <source>
        <strain evidence="11 12">ATCC 27476</strain>
    </source>
</reference>
<dbReference type="GO" id="GO:0034040">
    <property type="term" value="F:ATPase-coupled lipid transmembrane transporter activity"/>
    <property type="evidence" value="ECO:0007669"/>
    <property type="project" value="TreeGrafter"/>
</dbReference>
<evidence type="ECO:0000259" key="10">
    <source>
        <dbReference type="PROSITE" id="PS50929"/>
    </source>
</evidence>
<keyword evidence="6 8" id="KW-0472">Membrane</keyword>
<dbReference type="AlphaFoldDB" id="A0A5J6J7Y1"/>
<dbReference type="Pfam" id="PF00664">
    <property type="entry name" value="ABC_membrane"/>
    <property type="match status" value="1"/>
</dbReference>
<keyword evidence="2 8" id="KW-0812">Transmembrane</keyword>
<dbReference type="InterPro" id="IPR036640">
    <property type="entry name" value="ABC1_TM_sf"/>
</dbReference>
<accession>A0A5J6J7Y1</accession>
<keyword evidence="5 8" id="KW-1133">Transmembrane helix</keyword>
<dbReference type="GO" id="GO:0016887">
    <property type="term" value="F:ATP hydrolysis activity"/>
    <property type="evidence" value="ECO:0007669"/>
    <property type="project" value="InterPro"/>
</dbReference>
<keyword evidence="4 11" id="KW-0067">ATP-binding</keyword>
<evidence type="ECO:0000256" key="5">
    <source>
        <dbReference type="ARBA" id="ARBA00022989"/>
    </source>
</evidence>
<evidence type="ECO:0000313" key="11">
    <source>
        <dbReference type="EMBL" id="QEV43716.1"/>
    </source>
</evidence>
<dbReference type="Pfam" id="PF00005">
    <property type="entry name" value="ABC_tran"/>
    <property type="match status" value="1"/>
</dbReference>
<dbReference type="Gene3D" id="1.20.1560.10">
    <property type="entry name" value="ABC transporter type 1, transmembrane domain"/>
    <property type="match status" value="1"/>
</dbReference>
<feature type="compositionally biased region" description="Polar residues" evidence="7">
    <location>
        <begin position="337"/>
        <end position="350"/>
    </location>
</feature>
<dbReference type="PROSITE" id="PS50929">
    <property type="entry name" value="ABC_TM1F"/>
    <property type="match status" value="1"/>
</dbReference>
<dbReference type="InterPro" id="IPR027417">
    <property type="entry name" value="P-loop_NTPase"/>
</dbReference>
<protein>
    <submittedName>
        <fullName evidence="11">ABC transporter ATP-binding protein</fullName>
    </submittedName>
</protein>
<organism evidence="11 12">
    <name type="scientific">Streptomyces vinaceus</name>
    <dbReference type="NCBI Taxonomy" id="1960"/>
    <lineage>
        <taxon>Bacteria</taxon>
        <taxon>Bacillati</taxon>
        <taxon>Actinomycetota</taxon>
        <taxon>Actinomycetes</taxon>
        <taxon>Kitasatosporales</taxon>
        <taxon>Streptomycetaceae</taxon>
        <taxon>Streptomyces</taxon>
    </lineage>
</organism>
<evidence type="ECO:0000259" key="9">
    <source>
        <dbReference type="PROSITE" id="PS50893"/>
    </source>
</evidence>
<evidence type="ECO:0000256" key="1">
    <source>
        <dbReference type="ARBA" id="ARBA00004651"/>
    </source>
</evidence>
<sequence length="616" mass="63111">MRVGLGLSAPAARLLADGLRGSGAPLRRIAGWSVLEAAPALASGWVTAAALDDGFLAGRPGVGLAWTALLAGLFFARAAAERALFTPLADVVENLRDTLVRRVVRGVLERATASGRGGGSAAVAQLNGQVDTVRNLTGTLLRTARPLGVSLLAAVIGLATLDPLLAALVLAPLVPALTVFLWSMRRLTARRRLLVLAEEKVAGHAGAALGASRDITALAAEPHAASIVEQEVAGAAKAQLAVGLAAALRVPVVLLGGQLPLLLLLLAGPGLVEDGSVSAGAVVGAATYVAAHLLPALQMLAGAVSGYWSQLGVVLHRLAEAATVAGSPARQAAADQSPGSSRTCRPSQAVPTPRWRGAAPDLSVRELDFAYGPRAEPVLRRLSLEVPFGDHLAVVGPSGIGKSTLAALLAGIISPTAGTVSLDGHRVTDLGEALRCRLFALVPQEAYVFPGTVAANLAYLAPDAGPDRLERSAAAIGLTGVLDRLGGLDARLRSPATELSSGERQLFALARVHACAAPVVVLDEATCHLDPVAEARAEAAFAERPGTLIVIAHRLVSATRARRVLLLDGDRTALGTHAGLLVRSPHYAELVGHWAGTAAAVLDGRERSSVVPSSYE</sequence>